<evidence type="ECO:0000256" key="4">
    <source>
        <dbReference type="ARBA" id="ARBA00022679"/>
    </source>
</evidence>
<keyword evidence="4 7" id="KW-0808">Transferase</keyword>
<dbReference type="Gene3D" id="3.90.1150.10">
    <property type="entry name" value="Aspartate Aminotransferase, domain 1"/>
    <property type="match status" value="1"/>
</dbReference>
<dbReference type="RefSeq" id="WP_093393303.1">
    <property type="nucleotide sequence ID" value="NZ_FOUU01000001.1"/>
</dbReference>
<evidence type="ECO:0000256" key="3">
    <source>
        <dbReference type="ARBA" id="ARBA00022576"/>
    </source>
</evidence>
<dbReference type="InterPro" id="IPR015421">
    <property type="entry name" value="PyrdxlP-dep_Trfase_major"/>
</dbReference>
<evidence type="ECO:0000313" key="8">
    <source>
        <dbReference type="Proteomes" id="UP000199611"/>
    </source>
</evidence>
<evidence type="ECO:0000256" key="2">
    <source>
        <dbReference type="ARBA" id="ARBA00008954"/>
    </source>
</evidence>
<dbReference type="InterPro" id="IPR049704">
    <property type="entry name" value="Aminotrans_3_PPA_site"/>
</dbReference>
<evidence type="ECO:0000256" key="1">
    <source>
        <dbReference type="ARBA" id="ARBA00001933"/>
    </source>
</evidence>
<dbReference type="NCBIfam" id="NF005685">
    <property type="entry name" value="PRK07483.1"/>
    <property type="match status" value="1"/>
</dbReference>
<organism evidence="7 8">
    <name type="scientific">Thermodesulforhabdus norvegica</name>
    <dbReference type="NCBI Taxonomy" id="39841"/>
    <lineage>
        <taxon>Bacteria</taxon>
        <taxon>Pseudomonadati</taxon>
        <taxon>Thermodesulfobacteriota</taxon>
        <taxon>Syntrophobacteria</taxon>
        <taxon>Syntrophobacterales</taxon>
        <taxon>Thermodesulforhabdaceae</taxon>
        <taxon>Thermodesulforhabdus</taxon>
    </lineage>
</organism>
<dbReference type="CDD" id="cd00610">
    <property type="entry name" value="OAT_like"/>
    <property type="match status" value="1"/>
</dbReference>
<dbReference type="OrthoDB" id="9801834at2"/>
<evidence type="ECO:0000256" key="5">
    <source>
        <dbReference type="ARBA" id="ARBA00022898"/>
    </source>
</evidence>
<reference evidence="7 8" key="1">
    <citation type="submission" date="2016-10" db="EMBL/GenBank/DDBJ databases">
        <authorList>
            <person name="de Groot N.N."/>
        </authorList>
    </citation>
    <scope>NUCLEOTIDE SEQUENCE [LARGE SCALE GENOMIC DNA]</scope>
    <source>
        <strain evidence="7 8">DSM 9990</strain>
    </source>
</reference>
<dbReference type="InterPro" id="IPR015424">
    <property type="entry name" value="PyrdxlP-dep_Trfase"/>
</dbReference>
<protein>
    <submittedName>
        <fullName evidence="7">Adenosylmethionine-8-amino-7-oxononanoate aminotransferase</fullName>
    </submittedName>
</protein>
<dbReference type="PIRSF" id="PIRSF000521">
    <property type="entry name" value="Transaminase_4ab_Lys_Orn"/>
    <property type="match status" value="1"/>
</dbReference>
<dbReference type="Pfam" id="PF00202">
    <property type="entry name" value="Aminotran_3"/>
    <property type="match status" value="1"/>
</dbReference>
<dbReference type="FunFam" id="3.40.640.10:FF:000014">
    <property type="entry name" value="Adenosylmethionine-8-amino-7-oxononanoate aminotransferase, probable"/>
    <property type="match status" value="1"/>
</dbReference>
<dbReference type="Gene3D" id="3.40.640.10">
    <property type="entry name" value="Type I PLP-dependent aspartate aminotransferase-like (Major domain)"/>
    <property type="match status" value="1"/>
</dbReference>
<dbReference type="GO" id="GO:0030170">
    <property type="term" value="F:pyridoxal phosphate binding"/>
    <property type="evidence" value="ECO:0007669"/>
    <property type="project" value="InterPro"/>
</dbReference>
<comment type="similarity">
    <text evidence="2 6">Belongs to the class-III pyridoxal-phosphate-dependent aminotransferase family.</text>
</comment>
<dbReference type="GO" id="GO:0008483">
    <property type="term" value="F:transaminase activity"/>
    <property type="evidence" value="ECO:0007669"/>
    <property type="project" value="UniProtKB-KW"/>
</dbReference>
<keyword evidence="3 7" id="KW-0032">Aminotransferase</keyword>
<accession>A0A1I4RED3</accession>
<dbReference type="InterPro" id="IPR005814">
    <property type="entry name" value="Aminotrans_3"/>
</dbReference>
<keyword evidence="8" id="KW-1185">Reference proteome</keyword>
<dbReference type="InterPro" id="IPR015422">
    <property type="entry name" value="PyrdxlP-dep_Trfase_small"/>
</dbReference>
<dbReference type="PANTHER" id="PTHR43094:SF1">
    <property type="entry name" value="AMINOTRANSFERASE CLASS-III"/>
    <property type="match status" value="1"/>
</dbReference>
<proteinExistence type="inferred from homology"/>
<dbReference type="STRING" id="39841.SAMN05660836_00560"/>
<evidence type="ECO:0000256" key="6">
    <source>
        <dbReference type="RuleBase" id="RU003560"/>
    </source>
</evidence>
<dbReference type="AlphaFoldDB" id="A0A1I4RED3"/>
<gene>
    <name evidence="7" type="ORF">SAMN05660836_00560</name>
</gene>
<dbReference type="Proteomes" id="UP000199611">
    <property type="component" value="Unassembled WGS sequence"/>
</dbReference>
<comment type="cofactor">
    <cofactor evidence="1">
        <name>pyridoxal 5'-phosphate</name>
        <dbReference type="ChEBI" id="CHEBI:597326"/>
    </cofactor>
</comment>
<sequence>MQWPNDYVFYRVPGRHYPTVDHAEGVYIWDTTGKKYLDGSGGAAVVTVGHGVREIVDAMTRQALKVAYVHGTHFTSEAAKECAERLCRLVADDSLSRVYFVSGGSEAVESAMKIARQYWEEVGERDRYKMISRWTSFHGNTMGAVALGGNTGRRRFYHPIMIHNPHIMPCYCYRCPFRKDPEVCDLECAEQLERTIKYEGPETVAAFIAEPVVGASGGVIVPPDGYWQRIREICDHYRVLLIADEVMTGVGRCGRNFALDIWRVVPDIIVLAKGLSSGYAPLGAMIVKDFIYKAIISGSGSFLHGHTYGQNPVSVAAGAAVLKYLERHRLIERVGQIEKVFREKLSTLESFEIVGDVRCIGLFAGIEFVANKKTRKTFNPALKVAHRVFNEAFHRGLITYPGTGGADGIRGDHILLAPPYIITEEQIDEMVGILHDSIKVVEDSIL</sequence>
<name>A0A1I4RED3_9BACT</name>
<dbReference type="EMBL" id="FOUU01000001">
    <property type="protein sequence ID" value="SFM50300.1"/>
    <property type="molecule type" value="Genomic_DNA"/>
</dbReference>
<dbReference type="PROSITE" id="PS00600">
    <property type="entry name" value="AA_TRANSFER_CLASS_3"/>
    <property type="match status" value="1"/>
</dbReference>
<evidence type="ECO:0000313" key="7">
    <source>
        <dbReference type="EMBL" id="SFM50300.1"/>
    </source>
</evidence>
<dbReference type="PANTHER" id="PTHR43094">
    <property type="entry name" value="AMINOTRANSFERASE"/>
    <property type="match status" value="1"/>
</dbReference>
<dbReference type="SUPFAM" id="SSF53383">
    <property type="entry name" value="PLP-dependent transferases"/>
    <property type="match status" value="1"/>
</dbReference>
<keyword evidence="5 6" id="KW-0663">Pyridoxal phosphate</keyword>